<dbReference type="STRING" id="504728.K649_14515"/>
<accession>D3PSD7</accession>
<reference evidence="4 6" key="1">
    <citation type="journal article" date="2010" name="Stand. Genomic Sci.">
        <title>Complete genome sequence of Meiothermus ruber type strain (21).</title>
        <authorList>
            <person name="Tindall B.J."/>
            <person name="Sikorski J."/>
            <person name="Lucas S."/>
            <person name="Goltsman E."/>
            <person name="Copeland A."/>
            <person name="Glavina Del Rio T."/>
            <person name="Nolan M."/>
            <person name="Tice H."/>
            <person name="Cheng J.F."/>
            <person name="Han C."/>
            <person name="Pitluck S."/>
            <person name="Liolios K."/>
            <person name="Ivanova N."/>
            <person name="Mavromatis K."/>
            <person name="Ovchinnikova G."/>
            <person name="Pati A."/>
            <person name="Fahnrich R."/>
            <person name="Goodwin L."/>
            <person name="Chen A."/>
            <person name="Palaniappan K."/>
            <person name="Land M."/>
            <person name="Hauser L."/>
            <person name="Chang Y.J."/>
            <person name="Jeffries C.D."/>
            <person name="Rohde M."/>
            <person name="Goker M."/>
            <person name="Woyke T."/>
            <person name="Bristow J."/>
            <person name="Eisen J.A."/>
            <person name="Markowitz V."/>
            <person name="Hugenholtz P."/>
            <person name="Kyrpides N.C."/>
            <person name="Klenk H.P."/>
            <person name="Lapidus A."/>
        </authorList>
    </citation>
    <scope>NUCLEOTIDE SEQUENCE [LARGE SCALE GENOMIC DNA]</scope>
    <source>
        <strain evidence="6">ATCC 35948 / DSM 1279 / VKM B-1258 / 21</strain>
        <strain evidence="4">DSM 1279</strain>
    </source>
</reference>
<dbReference type="InterPro" id="IPR000086">
    <property type="entry name" value="NUDIX_hydrolase_dom"/>
</dbReference>
<dbReference type="Gene3D" id="3.90.79.10">
    <property type="entry name" value="Nucleoside Triphosphate Pyrophosphohydrolase"/>
    <property type="match status" value="1"/>
</dbReference>
<dbReference type="SUPFAM" id="SSF55811">
    <property type="entry name" value="Nudix"/>
    <property type="match status" value="1"/>
</dbReference>
<reference evidence="5 7" key="3">
    <citation type="submission" date="2013-04" db="EMBL/GenBank/DDBJ databases">
        <authorList>
            <person name="Chin J."/>
            <person name="Alexander D.H."/>
            <person name="Marks P."/>
            <person name="Korlach J."/>
            <person name="Clum A."/>
            <person name="Copeland A."/>
        </authorList>
    </citation>
    <scope>NUCLEOTIDE SEQUENCE [LARGE SCALE GENOMIC DNA]</scope>
    <source>
        <strain evidence="7">ATCC 35948 / DSM 1279 / VKM B-1258 / 21</strain>
        <strain evidence="5">DSM 1279</strain>
    </source>
</reference>
<dbReference type="InterPro" id="IPR051325">
    <property type="entry name" value="Nudix_hydrolase_domain"/>
</dbReference>
<evidence type="ECO:0000313" key="6">
    <source>
        <dbReference type="Proteomes" id="UP000006655"/>
    </source>
</evidence>
<dbReference type="PROSITE" id="PS00893">
    <property type="entry name" value="NUDIX_BOX"/>
    <property type="match status" value="1"/>
</dbReference>
<comment type="similarity">
    <text evidence="2">Belongs to the Nudix hydrolase family.</text>
</comment>
<dbReference type="AlphaFoldDB" id="D3PSD7"/>
<dbReference type="RefSeq" id="WP_013013872.1">
    <property type="nucleotide sequence ID" value="NC_013946.1"/>
</dbReference>
<dbReference type="InterPro" id="IPR015797">
    <property type="entry name" value="NUDIX_hydrolase-like_dom_sf"/>
</dbReference>
<dbReference type="Proteomes" id="UP000006655">
    <property type="component" value="Chromosome"/>
</dbReference>
<dbReference type="PROSITE" id="PS51462">
    <property type="entry name" value="NUDIX"/>
    <property type="match status" value="1"/>
</dbReference>
<dbReference type="GO" id="GO:0006754">
    <property type="term" value="P:ATP biosynthetic process"/>
    <property type="evidence" value="ECO:0007669"/>
    <property type="project" value="TreeGrafter"/>
</dbReference>
<evidence type="ECO:0000313" key="5">
    <source>
        <dbReference type="EMBL" id="AGK06189.1"/>
    </source>
</evidence>
<evidence type="ECO:0000259" key="3">
    <source>
        <dbReference type="PROSITE" id="PS51462"/>
    </source>
</evidence>
<gene>
    <name evidence="4" type="ordered locus">Mrub_1608</name>
    <name evidence="5" type="ORF">K649_14515</name>
</gene>
<dbReference type="Proteomes" id="UP000013026">
    <property type="component" value="Chromosome"/>
</dbReference>
<keyword evidence="6" id="KW-1185">Reference proteome</keyword>
<evidence type="ECO:0000256" key="1">
    <source>
        <dbReference type="ARBA" id="ARBA00022801"/>
    </source>
</evidence>
<keyword evidence="1 2" id="KW-0378">Hydrolase</keyword>
<name>D3PSD7_MEIRD</name>
<dbReference type="OrthoDB" id="9816289at2"/>
<dbReference type="CDD" id="cd03673">
    <property type="entry name" value="NUDIX_Ap6A_hydrolase"/>
    <property type="match status" value="1"/>
</dbReference>
<dbReference type="GO" id="GO:0004081">
    <property type="term" value="F:bis(5'-nucleosyl)-tetraphosphatase (asymmetrical) activity"/>
    <property type="evidence" value="ECO:0007669"/>
    <property type="project" value="TreeGrafter"/>
</dbReference>
<dbReference type="EMBL" id="CP005385">
    <property type="protein sequence ID" value="AGK06189.1"/>
    <property type="molecule type" value="Genomic_DNA"/>
</dbReference>
<protein>
    <submittedName>
        <fullName evidence="5">NUDIX hydrolase</fullName>
    </submittedName>
</protein>
<dbReference type="PRINTS" id="PR00502">
    <property type="entry name" value="NUDIXFAMILY"/>
</dbReference>
<feature type="domain" description="Nudix hydrolase" evidence="3">
    <location>
        <begin position="3"/>
        <end position="124"/>
    </location>
</feature>
<dbReference type="Pfam" id="PF00293">
    <property type="entry name" value="NUDIX"/>
    <property type="match status" value="1"/>
</dbReference>
<dbReference type="InterPro" id="IPR020084">
    <property type="entry name" value="NUDIX_hydrolase_CS"/>
</dbReference>
<dbReference type="InterPro" id="IPR020476">
    <property type="entry name" value="Nudix_hydrolase"/>
</dbReference>
<dbReference type="PANTHER" id="PTHR21340:SF0">
    <property type="entry name" value="BIS(5'-NUCLEOSYL)-TETRAPHOSPHATASE [ASYMMETRICAL]"/>
    <property type="match status" value="1"/>
</dbReference>
<dbReference type="PATRIC" id="fig|504728.9.peg.2981"/>
<dbReference type="KEGG" id="mre:K649_14515"/>
<proteinExistence type="inferred from homology"/>
<dbReference type="GO" id="GO:0006167">
    <property type="term" value="P:AMP biosynthetic process"/>
    <property type="evidence" value="ECO:0007669"/>
    <property type="project" value="TreeGrafter"/>
</dbReference>
<reference evidence="5" key="2">
    <citation type="submission" date="2013-04" db="EMBL/GenBank/DDBJ databases">
        <title>Non-Hybrid, Finished Microbial Genome Assemblies from Long-Read SMRT Sequencing Data.</title>
        <authorList>
            <person name="Klammer A."/>
            <person name="Drake J."/>
            <person name="Heiner C."/>
            <person name="Clum A."/>
            <person name="Copeland A."/>
            <person name="Huddleston J."/>
            <person name="Eichler E."/>
            <person name="Turner S.W."/>
        </authorList>
    </citation>
    <scope>NUCLEOTIDE SEQUENCE</scope>
    <source>
        <strain evidence="5">DSM 1279</strain>
    </source>
</reference>
<evidence type="ECO:0000256" key="2">
    <source>
        <dbReference type="RuleBase" id="RU003476"/>
    </source>
</evidence>
<evidence type="ECO:0000313" key="7">
    <source>
        <dbReference type="Proteomes" id="UP000013026"/>
    </source>
</evidence>
<dbReference type="eggNOG" id="COG1051">
    <property type="taxonomic scope" value="Bacteria"/>
</dbReference>
<dbReference type="PANTHER" id="PTHR21340">
    <property type="entry name" value="DIADENOSINE 5,5-P1,P4-TETRAPHOSPHATE PYROPHOSPHOHYDROLASE MUTT"/>
    <property type="match status" value="1"/>
</dbReference>
<dbReference type="EMBL" id="CP001743">
    <property type="protein sequence ID" value="ADD28370.1"/>
    <property type="molecule type" value="Genomic_DNA"/>
</dbReference>
<dbReference type="KEGG" id="mrb:Mrub_1608"/>
<sequence length="137" mass="15395">MSHRVLGAGGVLFNPQGQVLLIRDRLGYWCFPKGHLDPGESLEQAALREVEEETGLRGTVRQKLSTTRYQNNRGIDREIHWFLMTGEGTIRLERGLHGAGFFDPAEARRLLAFPEDVRLLDEALVQARAQGLSVDLD</sequence>
<organism evidence="5 7">
    <name type="scientific">Meiothermus ruber (strain ATCC 35948 / DSM 1279 / VKM B-1258 / 21)</name>
    <name type="common">Thermus ruber</name>
    <dbReference type="NCBI Taxonomy" id="504728"/>
    <lineage>
        <taxon>Bacteria</taxon>
        <taxon>Thermotogati</taxon>
        <taxon>Deinococcota</taxon>
        <taxon>Deinococci</taxon>
        <taxon>Thermales</taxon>
        <taxon>Thermaceae</taxon>
        <taxon>Meiothermus</taxon>
    </lineage>
</organism>
<evidence type="ECO:0000313" key="4">
    <source>
        <dbReference type="EMBL" id="ADD28370.1"/>
    </source>
</evidence>